<dbReference type="EMBL" id="SDIL01000125">
    <property type="protein sequence ID" value="RXK35706.1"/>
    <property type="molecule type" value="Genomic_DNA"/>
</dbReference>
<feature type="compositionally biased region" description="Polar residues" evidence="1">
    <location>
        <begin position="330"/>
        <end position="345"/>
    </location>
</feature>
<evidence type="ECO:0000313" key="3">
    <source>
        <dbReference type="Proteomes" id="UP000289152"/>
    </source>
</evidence>
<comment type="caution">
    <text evidence="2">The sequence shown here is derived from an EMBL/GenBank/DDBJ whole genome shotgun (WGS) entry which is preliminary data.</text>
</comment>
<name>A0A4Q1BD04_TREME</name>
<feature type="region of interest" description="Disordered" evidence="1">
    <location>
        <begin position="330"/>
        <end position="368"/>
    </location>
</feature>
<dbReference type="InParanoid" id="A0A4Q1BD04"/>
<gene>
    <name evidence="2" type="ORF">M231_07034</name>
</gene>
<evidence type="ECO:0000313" key="2">
    <source>
        <dbReference type="EMBL" id="RXK35706.1"/>
    </source>
</evidence>
<feature type="compositionally biased region" description="Polar residues" evidence="1">
    <location>
        <begin position="1"/>
        <end position="10"/>
    </location>
</feature>
<dbReference type="Proteomes" id="UP000289152">
    <property type="component" value="Unassembled WGS sequence"/>
</dbReference>
<dbReference type="AlphaFoldDB" id="A0A4Q1BD04"/>
<evidence type="ECO:0000256" key="1">
    <source>
        <dbReference type="SAM" id="MobiDB-lite"/>
    </source>
</evidence>
<accession>A0A4Q1BD04</accession>
<proteinExistence type="predicted"/>
<organism evidence="2 3">
    <name type="scientific">Tremella mesenterica</name>
    <name type="common">Jelly fungus</name>
    <dbReference type="NCBI Taxonomy" id="5217"/>
    <lineage>
        <taxon>Eukaryota</taxon>
        <taxon>Fungi</taxon>
        <taxon>Dikarya</taxon>
        <taxon>Basidiomycota</taxon>
        <taxon>Agaricomycotina</taxon>
        <taxon>Tremellomycetes</taxon>
        <taxon>Tremellales</taxon>
        <taxon>Tremellaceae</taxon>
        <taxon>Tremella</taxon>
    </lineage>
</organism>
<feature type="region of interest" description="Disordered" evidence="1">
    <location>
        <begin position="1"/>
        <end position="39"/>
    </location>
</feature>
<feature type="compositionally biased region" description="Polar residues" evidence="1">
    <location>
        <begin position="250"/>
        <end position="260"/>
    </location>
</feature>
<keyword evidence="3" id="KW-1185">Reference proteome</keyword>
<dbReference type="VEuPathDB" id="FungiDB:TREMEDRAFT_66380"/>
<reference evidence="2 3" key="1">
    <citation type="submission" date="2016-06" db="EMBL/GenBank/DDBJ databases">
        <title>Evolution of pathogenesis and genome organization in the Tremellales.</title>
        <authorList>
            <person name="Cuomo C."/>
            <person name="Litvintseva A."/>
            <person name="Heitman J."/>
            <person name="Chen Y."/>
            <person name="Sun S."/>
            <person name="Springer D."/>
            <person name="Dromer F."/>
            <person name="Young S."/>
            <person name="Zeng Q."/>
            <person name="Chapman S."/>
            <person name="Gujja S."/>
            <person name="Saif S."/>
            <person name="Birren B."/>
        </authorList>
    </citation>
    <scope>NUCLEOTIDE SEQUENCE [LARGE SCALE GENOMIC DNA]</scope>
    <source>
        <strain evidence="2 3">ATCC 28783</strain>
    </source>
</reference>
<protein>
    <submittedName>
        <fullName evidence="2">Uncharacterized protein</fullName>
    </submittedName>
</protein>
<sequence length="368" mass="40950">MDGVTPSSPRDSVAPEMPTSAYHNTSDEQQSNGEGEFHPYPYRSFGYSNGSHSDGVCLLCKYRDQYKFLPQWPPPYPRGLDTTDEEPRRSALPQLPLPRYFESPVPPIDGYKYRTCSSKEVGEYLQNKKVLINGSVIEGDPPQTWVSTGDGFYETTGLNLAFLLDDKVERVIEPLNLVSEELTEYVSVQCLNDLIRWMANNLHEEHPLVVNALQVTLLPKDDPDRFLVHVGSCVNTMIYLQSVCKHKPSSDPTHSPSATDPASGGSTRGEITPTSTSSLDDPNYQPPEHLDSYLPTQGGDSASGLSHMPGLEILQHHLALLDSHYQESINNVPEQDTTEFRSSSPLGPVRRRSQSLPARYASCESKRD</sequence>
<feature type="compositionally biased region" description="Polar residues" evidence="1">
    <location>
        <begin position="294"/>
        <end position="304"/>
    </location>
</feature>
<feature type="region of interest" description="Disordered" evidence="1">
    <location>
        <begin position="245"/>
        <end position="307"/>
    </location>
</feature>
<feature type="compositionally biased region" description="Polar residues" evidence="1">
    <location>
        <begin position="21"/>
        <end position="33"/>
    </location>
</feature>